<gene>
    <name evidence="12" type="ordered locus">Bacsa_0155</name>
</gene>
<evidence type="ECO:0000259" key="11">
    <source>
        <dbReference type="PROSITE" id="PS51123"/>
    </source>
</evidence>
<dbReference type="PROSITE" id="PS51123">
    <property type="entry name" value="OMPA_2"/>
    <property type="match status" value="1"/>
</dbReference>
<evidence type="ECO:0000256" key="2">
    <source>
        <dbReference type="ARBA" id="ARBA00022448"/>
    </source>
</evidence>
<sequence length="398" mass="45044">MISRRFLFAAMFSVLWLSSFAQLTSDRIYLGVKGGVGLSWAKYSELKNRDPKMLFGGSGGVFAEFEFGENRLFSIRPEVDWLSRGTKISDNDLDYKLKPKYVDVRLPLIFNFGDYESVRPYVYVAPIVGFVRGGDISLTENGIDYKVDVSEANMAGTYFGGAIGAGVKIPILLNNNKRLQLAFEANYQHGFTDTYSDMEKNGEAIAVNRFWYDIRGNRKLHGLEITASLSVPLSIFKRAPKKKTPVPVYVPEPVVVEEKPVVVEEKPCYTLEEIMELLGKGESITGKTICAIDIINFEFDKSTIKKESYPYLDKIVRLMKNTPIHVVVRGHTDNVGDADYNMELSKKRAEAVYNYLLKAGVEPSHLSYEYYGMTRPISTNDTPEGRLMNRRVEFEITE</sequence>
<dbReference type="EMBL" id="CP002530">
    <property type="protein sequence ID" value="ADY34767.1"/>
    <property type="molecule type" value="Genomic_DNA"/>
</dbReference>
<dbReference type="eggNOG" id="COG2885">
    <property type="taxonomic scope" value="Bacteria"/>
</dbReference>
<keyword evidence="7 9" id="KW-0472">Membrane</keyword>
<dbReference type="GO" id="GO:0006811">
    <property type="term" value="P:monoatomic ion transport"/>
    <property type="evidence" value="ECO:0007669"/>
    <property type="project" value="UniProtKB-KW"/>
</dbReference>
<dbReference type="InterPro" id="IPR050330">
    <property type="entry name" value="Bact_OuterMem_StrucFunc"/>
</dbReference>
<evidence type="ECO:0000256" key="7">
    <source>
        <dbReference type="ARBA" id="ARBA00023136"/>
    </source>
</evidence>
<dbReference type="InterPro" id="IPR025665">
    <property type="entry name" value="Beta-barrel_OMP_2"/>
</dbReference>
<dbReference type="InterPro" id="IPR011250">
    <property type="entry name" value="OMP/PagP_B-barrel"/>
</dbReference>
<dbReference type="AlphaFoldDB" id="F0R5E3"/>
<feature type="domain" description="OmpA-like" evidence="11">
    <location>
        <begin position="284"/>
        <end position="398"/>
    </location>
</feature>
<keyword evidence="5" id="KW-0406">Ion transport</keyword>
<keyword evidence="13" id="KW-1185">Reference proteome</keyword>
<accession>F0R5E3</accession>
<name>F0R5E3_PHOSB</name>
<evidence type="ECO:0000256" key="1">
    <source>
        <dbReference type="ARBA" id="ARBA00004571"/>
    </source>
</evidence>
<comment type="subcellular location">
    <subcellularLocation>
        <location evidence="1">Cell outer membrane</location>
        <topology evidence="1">Multi-pass membrane protein</topology>
    </subcellularLocation>
</comment>
<dbReference type="SUPFAM" id="SSF56925">
    <property type="entry name" value="OMPA-like"/>
    <property type="match status" value="1"/>
</dbReference>
<dbReference type="InterPro" id="IPR006665">
    <property type="entry name" value="OmpA-like"/>
</dbReference>
<keyword evidence="8" id="KW-0998">Cell outer membrane</keyword>
<evidence type="ECO:0000313" key="13">
    <source>
        <dbReference type="Proteomes" id="UP000007486"/>
    </source>
</evidence>
<evidence type="ECO:0000313" key="12">
    <source>
        <dbReference type="EMBL" id="ADY34767.1"/>
    </source>
</evidence>
<evidence type="ECO:0000256" key="3">
    <source>
        <dbReference type="ARBA" id="ARBA00022452"/>
    </source>
</evidence>
<proteinExistence type="predicted"/>
<keyword evidence="3" id="KW-1134">Transmembrane beta strand</keyword>
<protein>
    <submittedName>
        <fullName evidence="12">OmpA/MotB domain protein</fullName>
    </submittedName>
</protein>
<dbReference type="PRINTS" id="PR01023">
    <property type="entry name" value="NAFLGMOTY"/>
</dbReference>
<organism evidence="12 13">
    <name type="scientific">Phocaeicola salanitronis (strain DSM 18170 / JCM 13657 / CCUG 60908 / BL78)</name>
    <name type="common">Bacteroides salanitronis</name>
    <dbReference type="NCBI Taxonomy" id="667015"/>
    <lineage>
        <taxon>Bacteria</taxon>
        <taxon>Pseudomonadati</taxon>
        <taxon>Bacteroidota</taxon>
        <taxon>Bacteroidia</taxon>
        <taxon>Bacteroidales</taxon>
        <taxon>Bacteroidaceae</taxon>
        <taxon>Phocaeicola</taxon>
    </lineage>
</organism>
<evidence type="ECO:0000256" key="6">
    <source>
        <dbReference type="ARBA" id="ARBA00023114"/>
    </source>
</evidence>
<dbReference type="Gene3D" id="3.30.1330.60">
    <property type="entry name" value="OmpA-like domain"/>
    <property type="match status" value="1"/>
</dbReference>
<dbReference type="KEGG" id="bsa:Bacsa_0155"/>
<keyword evidence="4" id="KW-0812">Transmembrane</keyword>
<dbReference type="GO" id="GO:0009279">
    <property type="term" value="C:cell outer membrane"/>
    <property type="evidence" value="ECO:0007669"/>
    <property type="project" value="UniProtKB-SubCell"/>
</dbReference>
<dbReference type="InterPro" id="IPR006664">
    <property type="entry name" value="OMP_bac"/>
</dbReference>
<dbReference type="RefSeq" id="WP_013616229.1">
    <property type="nucleotide sequence ID" value="NC_015164.1"/>
</dbReference>
<dbReference type="STRING" id="667015.Bacsa_0155"/>
<evidence type="ECO:0000256" key="10">
    <source>
        <dbReference type="SAM" id="SignalP"/>
    </source>
</evidence>
<dbReference type="PANTHER" id="PTHR30329:SF21">
    <property type="entry name" value="LIPOPROTEIN YIAD-RELATED"/>
    <property type="match status" value="1"/>
</dbReference>
<evidence type="ECO:0000256" key="8">
    <source>
        <dbReference type="ARBA" id="ARBA00023237"/>
    </source>
</evidence>
<dbReference type="SUPFAM" id="SSF103088">
    <property type="entry name" value="OmpA-like"/>
    <property type="match status" value="1"/>
</dbReference>
<keyword evidence="6" id="KW-0626">Porin</keyword>
<evidence type="ECO:0000256" key="9">
    <source>
        <dbReference type="PROSITE-ProRule" id="PRU00473"/>
    </source>
</evidence>
<evidence type="ECO:0000256" key="4">
    <source>
        <dbReference type="ARBA" id="ARBA00022692"/>
    </source>
</evidence>
<dbReference type="PANTHER" id="PTHR30329">
    <property type="entry name" value="STATOR ELEMENT OF FLAGELLAR MOTOR COMPLEX"/>
    <property type="match status" value="1"/>
</dbReference>
<dbReference type="GO" id="GO:0046930">
    <property type="term" value="C:pore complex"/>
    <property type="evidence" value="ECO:0007669"/>
    <property type="project" value="UniProtKB-KW"/>
</dbReference>
<dbReference type="PRINTS" id="PR01021">
    <property type="entry name" value="OMPADOMAIN"/>
</dbReference>
<keyword evidence="2" id="KW-0813">Transport</keyword>
<dbReference type="GO" id="GO:0015288">
    <property type="term" value="F:porin activity"/>
    <property type="evidence" value="ECO:0007669"/>
    <property type="project" value="UniProtKB-KW"/>
</dbReference>
<keyword evidence="10" id="KW-0732">Signal</keyword>
<dbReference type="Pfam" id="PF00691">
    <property type="entry name" value="OmpA"/>
    <property type="match status" value="1"/>
</dbReference>
<dbReference type="Pfam" id="PF13568">
    <property type="entry name" value="OMP_b-brl_2"/>
    <property type="match status" value="1"/>
</dbReference>
<dbReference type="CDD" id="cd07185">
    <property type="entry name" value="OmpA_C-like"/>
    <property type="match status" value="1"/>
</dbReference>
<dbReference type="Proteomes" id="UP000007486">
    <property type="component" value="Chromosome"/>
</dbReference>
<dbReference type="HOGENOM" id="CLU_713019_0_0_10"/>
<dbReference type="InterPro" id="IPR036737">
    <property type="entry name" value="OmpA-like_sf"/>
</dbReference>
<feature type="chain" id="PRO_5003259033" evidence="10">
    <location>
        <begin position="22"/>
        <end position="398"/>
    </location>
</feature>
<feature type="signal peptide" evidence="10">
    <location>
        <begin position="1"/>
        <end position="21"/>
    </location>
</feature>
<reference evidence="12 13" key="1">
    <citation type="journal article" date="2011" name="Stand. Genomic Sci.">
        <title>Complete genome sequence of Bacteroides salanitronis type strain (BL78).</title>
        <authorList>
            <person name="Gronow S."/>
            <person name="Held B."/>
            <person name="Lucas S."/>
            <person name="Lapidus A."/>
            <person name="Del Rio T.G."/>
            <person name="Nolan M."/>
            <person name="Tice H."/>
            <person name="Deshpande S."/>
            <person name="Cheng J.F."/>
            <person name="Pitluck S."/>
            <person name="Liolios K."/>
            <person name="Pagani I."/>
            <person name="Ivanova N."/>
            <person name="Mavromatis K."/>
            <person name="Pati A."/>
            <person name="Tapia R."/>
            <person name="Han C."/>
            <person name="Goodwin L."/>
            <person name="Chen A."/>
            <person name="Palaniappan K."/>
            <person name="Land M."/>
            <person name="Hauser L."/>
            <person name="Chang Y.J."/>
            <person name="Jeffries C.D."/>
            <person name="Brambilla E.M."/>
            <person name="Rohde M."/>
            <person name="Goker M."/>
            <person name="Detter J.C."/>
            <person name="Woyke T."/>
            <person name="Bristow J."/>
            <person name="Markowitz V."/>
            <person name="Hugenholtz P."/>
            <person name="Kyrpides N.C."/>
            <person name="Klenk H.P."/>
            <person name="Eisen J.A."/>
        </authorList>
    </citation>
    <scope>NUCLEOTIDE SEQUENCE [LARGE SCALE GENOMIC DNA]</scope>
    <source>
        <strain evidence="12 13">DSM 18170</strain>
    </source>
</reference>
<evidence type="ECO:0000256" key="5">
    <source>
        <dbReference type="ARBA" id="ARBA00023065"/>
    </source>
</evidence>